<reference evidence="19 20" key="1">
    <citation type="submission" date="2019-04" db="EMBL/GenBank/DDBJ databases">
        <title>Taxonomy of novel Haliea sp. from mangrove soil of West Coast of India.</title>
        <authorList>
            <person name="Verma A."/>
            <person name="Kumar P."/>
            <person name="Krishnamurthi S."/>
        </authorList>
    </citation>
    <scope>NUCLEOTIDE SEQUENCE [LARGE SCALE GENOMIC DNA]</scope>
    <source>
        <strain evidence="19 20">SAOS-164</strain>
    </source>
</reference>
<dbReference type="GO" id="GO:0043093">
    <property type="term" value="P:FtsZ-dependent cytokinesis"/>
    <property type="evidence" value="ECO:0007669"/>
    <property type="project" value="UniProtKB-UniRule"/>
</dbReference>
<dbReference type="PANTHER" id="PTHR30627:SF1">
    <property type="entry name" value="PEPTIDOGLYCAN D,D-TRANSPEPTIDASE FTSI"/>
    <property type="match status" value="1"/>
</dbReference>
<evidence type="ECO:0000256" key="2">
    <source>
        <dbReference type="ARBA" id="ARBA00022475"/>
    </source>
</evidence>
<protein>
    <recommendedName>
        <fullName evidence="16">Peptidoglycan D,D-transpeptidase FtsI</fullName>
        <ecNumber evidence="16">3.4.16.4</ecNumber>
    </recommendedName>
    <alternativeName>
        <fullName evidence="16">Penicillin-binding protein 3</fullName>
        <shortName evidence="16">PBP-3</shortName>
    </alternativeName>
</protein>
<dbReference type="InterPro" id="IPR036138">
    <property type="entry name" value="PBP_dimer_sf"/>
</dbReference>
<gene>
    <name evidence="16" type="primary">ftsI</name>
    <name evidence="19" type="ORF">E4634_07995</name>
</gene>
<keyword evidence="4 16" id="KW-0132">Cell division</keyword>
<dbReference type="GO" id="GO:0006508">
    <property type="term" value="P:proteolysis"/>
    <property type="evidence" value="ECO:0007669"/>
    <property type="project" value="UniProtKB-KW"/>
</dbReference>
<evidence type="ECO:0000259" key="17">
    <source>
        <dbReference type="Pfam" id="PF00905"/>
    </source>
</evidence>
<evidence type="ECO:0000256" key="7">
    <source>
        <dbReference type="ARBA" id="ARBA00022692"/>
    </source>
</evidence>
<evidence type="ECO:0000256" key="16">
    <source>
        <dbReference type="HAMAP-Rule" id="MF_02080"/>
    </source>
</evidence>
<keyword evidence="14 16" id="KW-0131">Cell cycle</keyword>
<dbReference type="InterPro" id="IPR012338">
    <property type="entry name" value="Beta-lactam/transpept-like"/>
</dbReference>
<keyword evidence="11 16" id="KW-1133">Transmembrane helix</keyword>
<dbReference type="InterPro" id="IPR001460">
    <property type="entry name" value="PCN-bd_Tpept"/>
</dbReference>
<dbReference type="GO" id="GO:0008955">
    <property type="term" value="F:peptidoglycan glycosyltransferase activity"/>
    <property type="evidence" value="ECO:0007669"/>
    <property type="project" value="InterPro"/>
</dbReference>
<keyword evidence="7 16" id="KW-0812">Transmembrane</keyword>
<dbReference type="GO" id="GO:0009002">
    <property type="term" value="F:serine-type D-Ala-D-Ala carboxypeptidase activity"/>
    <property type="evidence" value="ECO:0007669"/>
    <property type="project" value="UniProtKB-UniRule"/>
</dbReference>
<dbReference type="PANTHER" id="PTHR30627">
    <property type="entry name" value="PEPTIDOGLYCAN D,D-TRANSPEPTIDASE"/>
    <property type="match status" value="1"/>
</dbReference>
<evidence type="ECO:0000256" key="6">
    <source>
        <dbReference type="ARBA" id="ARBA00022670"/>
    </source>
</evidence>
<evidence type="ECO:0000256" key="5">
    <source>
        <dbReference type="ARBA" id="ARBA00022645"/>
    </source>
</evidence>
<evidence type="ECO:0000313" key="19">
    <source>
        <dbReference type="EMBL" id="TGD74069.1"/>
    </source>
</evidence>
<proteinExistence type="inferred from homology"/>
<accession>A0A4Z0M3G2</accession>
<evidence type="ECO:0000256" key="11">
    <source>
        <dbReference type="ARBA" id="ARBA00022989"/>
    </source>
</evidence>
<evidence type="ECO:0000256" key="8">
    <source>
        <dbReference type="ARBA" id="ARBA00022801"/>
    </source>
</evidence>
<keyword evidence="3 16" id="KW-0997">Cell inner membrane</keyword>
<keyword evidence="12 16" id="KW-0472">Membrane</keyword>
<keyword evidence="5 16" id="KW-0121">Carboxypeptidase</keyword>
<comment type="subcellular location">
    <subcellularLocation>
        <location evidence="1">Membrane</location>
    </subcellularLocation>
</comment>
<keyword evidence="20" id="KW-1185">Reference proteome</keyword>
<keyword evidence="13 16" id="KW-0717">Septation</keyword>
<evidence type="ECO:0000256" key="12">
    <source>
        <dbReference type="ARBA" id="ARBA00023136"/>
    </source>
</evidence>
<evidence type="ECO:0000256" key="14">
    <source>
        <dbReference type="ARBA" id="ARBA00023306"/>
    </source>
</evidence>
<dbReference type="AlphaFoldDB" id="A0A4Z0M3G2"/>
<evidence type="ECO:0000256" key="3">
    <source>
        <dbReference type="ARBA" id="ARBA00022519"/>
    </source>
</evidence>
<evidence type="ECO:0000256" key="9">
    <source>
        <dbReference type="ARBA" id="ARBA00022960"/>
    </source>
</evidence>
<dbReference type="GO" id="GO:0008360">
    <property type="term" value="P:regulation of cell shape"/>
    <property type="evidence" value="ECO:0007669"/>
    <property type="project" value="UniProtKB-KW"/>
</dbReference>
<dbReference type="InterPro" id="IPR005311">
    <property type="entry name" value="PBP_dimer"/>
</dbReference>
<dbReference type="GO" id="GO:0009252">
    <property type="term" value="P:peptidoglycan biosynthetic process"/>
    <property type="evidence" value="ECO:0007669"/>
    <property type="project" value="UniProtKB-UniRule"/>
</dbReference>
<comment type="similarity">
    <text evidence="16">Belongs to the transpeptidase family. FtsI subfamily.</text>
</comment>
<dbReference type="GO" id="GO:0071555">
    <property type="term" value="P:cell wall organization"/>
    <property type="evidence" value="ECO:0007669"/>
    <property type="project" value="UniProtKB-KW"/>
</dbReference>
<dbReference type="Gene3D" id="3.30.450.330">
    <property type="match status" value="1"/>
</dbReference>
<comment type="caution">
    <text evidence="19">The sequence shown here is derived from an EMBL/GenBank/DDBJ whole genome shotgun (WGS) entry which is preliminary data.</text>
</comment>
<evidence type="ECO:0000256" key="15">
    <source>
        <dbReference type="ARBA" id="ARBA00023316"/>
    </source>
</evidence>
<dbReference type="InterPro" id="IPR050515">
    <property type="entry name" value="Beta-lactam/transpept"/>
</dbReference>
<dbReference type="SUPFAM" id="SSF56601">
    <property type="entry name" value="beta-lactamase/transpeptidase-like"/>
    <property type="match status" value="1"/>
</dbReference>
<feature type="active site" description="Acyl-ester intermediate" evidence="16">
    <location>
        <position position="296"/>
    </location>
</feature>
<dbReference type="EMBL" id="SRLE01000006">
    <property type="protein sequence ID" value="TGD74069.1"/>
    <property type="molecule type" value="Genomic_DNA"/>
</dbReference>
<evidence type="ECO:0000313" key="20">
    <source>
        <dbReference type="Proteomes" id="UP000298050"/>
    </source>
</evidence>
<evidence type="ECO:0000256" key="13">
    <source>
        <dbReference type="ARBA" id="ARBA00023210"/>
    </source>
</evidence>
<dbReference type="Proteomes" id="UP000298050">
    <property type="component" value="Unassembled WGS sequence"/>
</dbReference>
<dbReference type="UniPathway" id="UPA00219"/>
<dbReference type="InterPro" id="IPR037532">
    <property type="entry name" value="FtsI_transpept"/>
</dbReference>
<keyword evidence="2 16" id="KW-1003">Cell membrane</keyword>
<evidence type="ECO:0000259" key="18">
    <source>
        <dbReference type="Pfam" id="PF03717"/>
    </source>
</evidence>
<dbReference type="GO" id="GO:0000917">
    <property type="term" value="P:division septum assembly"/>
    <property type="evidence" value="ECO:0007669"/>
    <property type="project" value="UniProtKB-KW"/>
</dbReference>
<dbReference type="Pfam" id="PF00905">
    <property type="entry name" value="Transpeptidase"/>
    <property type="match status" value="1"/>
</dbReference>
<keyword evidence="15 16" id="KW-0961">Cell wall biogenesis/degradation</keyword>
<dbReference type="HAMAP" id="MF_02080">
    <property type="entry name" value="FtsI_transpept"/>
    <property type="match status" value="1"/>
</dbReference>
<name>A0A4Z0M3G2_9GAMM</name>
<dbReference type="OrthoDB" id="9789078at2"/>
<comment type="catalytic activity">
    <reaction evidence="16">
        <text>Preferential cleavage: (Ac)2-L-Lys-D-Ala-|-D-Ala. Also transpeptidation of peptidyl-alanyl moieties that are N-acyl substituents of D-alanine.</text>
        <dbReference type="EC" id="3.4.16.4"/>
    </reaction>
</comment>
<dbReference type="Gene3D" id="3.90.1310.10">
    <property type="entry name" value="Penicillin-binding protein 2a (Domain 2)"/>
    <property type="match status" value="1"/>
</dbReference>
<evidence type="ECO:0000256" key="4">
    <source>
        <dbReference type="ARBA" id="ARBA00022618"/>
    </source>
</evidence>
<feature type="domain" description="Penicillin-binding protein dimerisation" evidence="18">
    <location>
        <begin position="61"/>
        <end position="208"/>
    </location>
</feature>
<dbReference type="EC" id="3.4.16.4" evidence="16"/>
<comment type="pathway">
    <text evidence="16">Cell wall biogenesis; peptidoglycan biosynthesis.</text>
</comment>
<keyword evidence="6 16" id="KW-0645">Protease</keyword>
<dbReference type="SUPFAM" id="SSF56519">
    <property type="entry name" value="Penicillin binding protein dimerisation domain"/>
    <property type="match status" value="1"/>
</dbReference>
<comment type="function">
    <text evidence="16">Catalyzes cross-linking of the peptidoglycan cell wall at the division septum.</text>
</comment>
<dbReference type="GO" id="GO:0008658">
    <property type="term" value="F:penicillin binding"/>
    <property type="evidence" value="ECO:0007669"/>
    <property type="project" value="InterPro"/>
</dbReference>
<keyword evidence="10 16" id="KW-0573">Peptidoglycan synthesis</keyword>
<evidence type="ECO:0000256" key="1">
    <source>
        <dbReference type="ARBA" id="ARBA00004370"/>
    </source>
</evidence>
<dbReference type="Pfam" id="PF03717">
    <property type="entry name" value="PBP_dimer"/>
    <property type="match status" value="1"/>
</dbReference>
<keyword evidence="9 16" id="KW-0133">Cell shape</keyword>
<sequence>MKKAAPATTGLWRLYLVAGLLLSLLALLVGRVLSLQILDTERGYAFLQDQGEARALRSAEIPAYRGVISDRRGEPLAVSTPVISIWADPRYLADSDRLPELAEALGMPVAELREKLERYAGKRFMYLARHRAPDEARALLAKRIPGVYGEREYQRFYPAGEVAAQLVGFTNLDGKGIAGIEMEYDDWLRGKPGSKQYIKDLKGNMVRDIGVVEPAAPGRDLRLSIDLRLQYLQHRELRKAVLASGAESGSAVTLDAHTGEVLAIVNYPAGNPNNRRDLQPGDMRNRAITDNYEPGSTMKSLTLVAALESGRYSPETVIDTTPGYIRVGPKTYHDPRNYGPITVSRIIEKSSQVGVTKIAQDIGHEPIREVLRRFGIGQPMNTGFPGESNGLLPSHKRWYATDKVALAFGYGITTTPLQLARAYSVFASDGVLRPVSLLAQAAAPAGERVISPRLAREVRGVLQSVTDDLGTGRRARVPGYPVGGKTGTVFQLGPNGYKDDAYVALFAGVAPVDAPRVVTVVVINGPQGEHHGGGAVAAPVFSAVTQGALRLLGVTPSEFPEEVAARPAPAARAGGDA</sequence>
<evidence type="ECO:0000256" key="10">
    <source>
        <dbReference type="ARBA" id="ARBA00022984"/>
    </source>
</evidence>
<dbReference type="GO" id="GO:0005886">
    <property type="term" value="C:plasma membrane"/>
    <property type="evidence" value="ECO:0007669"/>
    <property type="project" value="UniProtKB-UniRule"/>
</dbReference>
<feature type="domain" description="Penicillin-binding protein transpeptidase" evidence="17">
    <location>
        <begin position="249"/>
        <end position="545"/>
    </location>
</feature>
<dbReference type="Gene3D" id="3.40.710.10">
    <property type="entry name" value="DD-peptidase/beta-lactamase superfamily"/>
    <property type="match status" value="1"/>
</dbReference>
<organism evidence="19 20">
    <name type="scientific">Mangrovimicrobium sediminis</name>
    <dbReference type="NCBI Taxonomy" id="2562682"/>
    <lineage>
        <taxon>Bacteria</taxon>
        <taxon>Pseudomonadati</taxon>
        <taxon>Pseudomonadota</taxon>
        <taxon>Gammaproteobacteria</taxon>
        <taxon>Cellvibrionales</taxon>
        <taxon>Halieaceae</taxon>
        <taxon>Mangrovimicrobium</taxon>
    </lineage>
</organism>
<keyword evidence="8 16" id="KW-0378">Hydrolase</keyword>